<dbReference type="AlphaFoldDB" id="E3NTW0"/>
<sequence length="462" mass="52180">MKGHNSEGSCVYGLCGGTFHKTTAPSRSLSRPGQLTRNDARAGTFGFGSTPSVVLDYTLPYETPIDILHNAAEGIYSTIMSELLPNSRNHPRKSDLFQCDHSIHSKLCESVFVPLQYKITRMSSGSEKITVSAELSVVWLIRSFQYFRMNCGLAALVNPSLKPYARLSILSLMLITNQLYSNSSKGDKFFEHMTSAARWTLETASKTYMTTKVHELVSHLPEVITMFGNVACLSTFSFEHFYKYCLKGFNAQKTKGFSESALKRVFLHSAVRREIRNRLEYYPSKTITDFLKVTPQWDIMKVNWKSRILQLKPEDAVPEIKNVELFSVLNLPYGKLTSTYKKEYPSDIFFGKTSSGFHSCFRFVGVGIKDQNTIVLAERIRSINPALQFPLVQKEIEEMAHPANTYGSNVLFHLKRYSGLVHGRCSGEMEVLNINDIKGLGAYLRHGDATYYLQVNGAFVHN</sequence>
<proteinExistence type="predicted"/>
<dbReference type="Pfam" id="PF06869">
    <property type="entry name" value="DUF1258"/>
    <property type="match status" value="1"/>
</dbReference>
<dbReference type="PANTHER" id="PTHR22921:SF27">
    <property type="entry name" value="C2H2-TYPE DOMAIN-CONTAINING PROTEIN-RELATED"/>
    <property type="match status" value="1"/>
</dbReference>
<dbReference type="InParanoid" id="E3NTW0"/>
<accession>E3NTW0</accession>
<dbReference type="Proteomes" id="UP000008281">
    <property type="component" value="Unassembled WGS sequence"/>
</dbReference>
<dbReference type="eggNOG" id="ENOG502TJHW">
    <property type="taxonomic scope" value="Eukaryota"/>
</dbReference>
<keyword evidence="2" id="KW-1185">Reference proteome</keyword>
<reference evidence="1" key="1">
    <citation type="submission" date="2007-07" db="EMBL/GenBank/DDBJ databases">
        <title>PCAP assembly of the Caenorhabditis remanei genome.</title>
        <authorList>
            <consortium name="The Caenorhabditis remanei Sequencing Consortium"/>
            <person name="Wilson R.K."/>
        </authorList>
    </citation>
    <scope>NUCLEOTIDE SEQUENCE [LARGE SCALE GENOMIC DNA]</scope>
    <source>
        <strain evidence="1">PB4641</strain>
    </source>
</reference>
<organism evidence="2">
    <name type="scientific">Caenorhabditis remanei</name>
    <name type="common">Caenorhabditis vulgaris</name>
    <dbReference type="NCBI Taxonomy" id="31234"/>
    <lineage>
        <taxon>Eukaryota</taxon>
        <taxon>Metazoa</taxon>
        <taxon>Ecdysozoa</taxon>
        <taxon>Nematoda</taxon>
        <taxon>Chromadorea</taxon>
        <taxon>Rhabditida</taxon>
        <taxon>Rhabditina</taxon>
        <taxon>Rhabditomorpha</taxon>
        <taxon>Rhabditoidea</taxon>
        <taxon>Rhabditidae</taxon>
        <taxon>Peloderinae</taxon>
        <taxon>Caenorhabditis</taxon>
    </lineage>
</organism>
<dbReference type="EMBL" id="DS270330">
    <property type="protein sequence ID" value="EFO93290.1"/>
    <property type="molecule type" value="Genomic_DNA"/>
</dbReference>
<dbReference type="HOGENOM" id="CLU_702557_0_0_1"/>
<evidence type="ECO:0000313" key="1">
    <source>
        <dbReference type="EMBL" id="EFO93290.1"/>
    </source>
</evidence>
<dbReference type="InterPro" id="IPR009667">
    <property type="entry name" value="DUF1258"/>
</dbReference>
<dbReference type="OrthoDB" id="5869659at2759"/>
<dbReference type="PANTHER" id="PTHR22921">
    <property type="entry name" value="PROTEIN CBG20088-RELATED"/>
    <property type="match status" value="1"/>
</dbReference>
<evidence type="ECO:0000313" key="2">
    <source>
        <dbReference type="Proteomes" id="UP000008281"/>
    </source>
</evidence>
<gene>
    <name evidence="1" type="ORF">CRE_11620</name>
</gene>
<name>E3NTW0_CAERE</name>
<protein>
    <submittedName>
        <fullName evidence="1">Uncharacterized protein</fullName>
    </submittedName>
</protein>